<protein>
    <submittedName>
        <fullName evidence="2">Uncharacterized protein</fullName>
    </submittedName>
</protein>
<dbReference type="KEGG" id="mbry:B1812_10085"/>
<organism evidence="2 3">
    <name type="scientific">Methylocystis bryophila</name>
    <dbReference type="NCBI Taxonomy" id="655015"/>
    <lineage>
        <taxon>Bacteria</taxon>
        <taxon>Pseudomonadati</taxon>
        <taxon>Pseudomonadota</taxon>
        <taxon>Alphaproteobacteria</taxon>
        <taxon>Hyphomicrobiales</taxon>
        <taxon>Methylocystaceae</taxon>
        <taxon>Methylocystis</taxon>
    </lineage>
</organism>
<gene>
    <name evidence="2" type="ORF">B1812_10085</name>
</gene>
<feature type="chain" id="PRO_5013048945" evidence="1">
    <location>
        <begin position="27"/>
        <end position="61"/>
    </location>
</feature>
<sequence>MDRRAFLTKILLSAGAIAATGGTALALPVTSPREAIAPEGPVENVWWRRRWHRRWHRRWRW</sequence>
<dbReference type="Proteomes" id="UP000193978">
    <property type="component" value="Chromosome"/>
</dbReference>
<feature type="signal peptide" evidence="1">
    <location>
        <begin position="1"/>
        <end position="26"/>
    </location>
</feature>
<evidence type="ECO:0000313" key="3">
    <source>
        <dbReference type="Proteomes" id="UP000193978"/>
    </source>
</evidence>
<reference evidence="2 3" key="1">
    <citation type="submission" date="2017-02" db="EMBL/GenBank/DDBJ databases">
        <authorList>
            <person name="Peterson S.W."/>
        </authorList>
    </citation>
    <scope>NUCLEOTIDE SEQUENCE [LARGE SCALE GENOMIC DNA]</scope>
    <source>
        <strain evidence="2 3">S285</strain>
    </source>
</reference>
<dbReference type="RefSeq" id="WP_085771466.1">
    <property type="nucleotide sequence ID" value="NZ_AP027149.1"/>
</dbReference>
<name>A0A1W6MUS9_9HYPH</name>
<accession>A0A1W6MUS9</accession>
<evidence type="ECO:0000313" key="2">
    <source>
        <dbReference type="EMBL" id="ARN81368.1"/>
    </source>
</evidence>
<keyword evidence="3" id="KW-1185">Reference proteome</keyword>
<keyword evidence="1" id="KW-0732">Signal</keyword>
<dbReference type="EMBL" id="CP019948">
    <property type="protein sequence ID" value="ARN81368.1"/>
    <property type="molecule type" value="Genomic_DNA"/>
</dbReference>
<dbReference type="AlphaFoldDB" id="A0A1W6MUS9"/>
<proteinExistence type="predicted"/>
<evidence type="ECO:0000256" key="1">
    <source>
        <dbReference type="SAM" id="SignalP"/>
    </source>
</evidence>